<proteinExistence type="predicted"/>
<dbReference type="GeneID" id="64602215"/>
<dbReference type="EMBL" id="JABBWE010000021">
    <property type="protein sequence ID" value="KAG1795643.1"/>
    <property type="molecule type" value="Genomic_DNA"/>
</dbReference>
<dbReference type="AlphaFoldDB" id="A0A9P7AVJ6"/>
<evidence type="ECO:0000313" key="2">
    <source>
        <dbReference type="Proteomes" id="UP000719766"/>
    </source>
</evidence>
<sequence length="179" mass="19910">MASYKVCQSYSFFGHTYNVPSRLLVQTFRSQTINRGRHAELFGSQLIIRFKNNHLGLCFKSFFALDSNCLASPYPQFTMQLTLLASLAVLCTSAFAAPVESRDSSEVEVLAYVENVLNDADITVAKCEGLVDVIVGFPDVEDDLNDLDVNVLTKRQILSNVIADVEDELETIEVKFLGD</sequence>
<evidence type="ECO:0000313" key="1">
    <source>
        <dbReference type="EMBL" id="KAG1795643.1"/>
    </source>
</evidence>
<protein>
    <submittedName>
        <fullName evidence="1">Uncharacterized protein</fullName>
    </submittedName>
</protein>
<dbReference type="RefSeq" id="XP_041161397.1">
    <property type="nucleotide sequence ID" value="XM_041308451.1"/>
</dbReference>
<gene>
    <name evidence="1" type="ORF">HD556DRAFT_1471837</name>
</gene>
<reference evidence="1" key="1">
    <citation type="journal article" date="2020" name="New Phytol.">
        <title>Comparative genomics reveals dynamic genome evolution in host specialist ectomycorrhizal fungi.</title>
        <authorList>
            <person name="Lofgren L.A."/>
            <person name="Nguyen N.H."/>
            <person name="Vilgalys R."/>
            <person name="Ruytinx J."/>
            <person name="Liao H.L."/>
            <person name="Branco S."/>
            <person name="Kuo A."/>
            <person name="LaButti K."/>
            <person name="Lipzen A."/>
            <person name="Andreopoulos W."/>
            <person name="Pangilinan J."/>
            <person name="Riley R."/>
            <person name="Hundley H."/>
            <person name="Na H."/>
            <person name="Barry K."/>
            <person name="Grigoriev I.V."/>
            <person name="Stajich J.E."/>
            <person name="Kennedy P.G."/>
        </authorList>
    </citation>
    <scope>NUCLEOTIDE SEQUENCE</scope>
    <source>
        <strain evidence="1">S12</strain>
    </source>
</reference>
<organism evidence="1 2">
    <name type="scientific">Suillus plorans</name>
    <dbReference type="NCBI Taxonomy" id="116603"/>
    <lineage>
        <taxon>Eukaryota</taxon>
        <taxon>Fungi</taxon>
        <taxon>Dikarya</taxon>
        <taxon>Basidiomycota</taxon>
        <taxon>Agaricomycotina</taxon>
        <taxon>Agaricomycetes</taxon>
        <taxon>Agaricomycetidae</taxon>
        <taxon>Boletales</taxon>
        <taxon>Suillineae</taxon>
        <taxon>Suillaceae</taxon>
        <taxon>Suillus</taxon>
    </lineage>
</organism>
<dbReference type="OrthoDB" id="2691302at2759"/>
<comment type="caution">
    <text evidence="1">The sequence shown here is derived from an EMBL/GenBank/DDBJ whole genome shotgun (WGS) entry which is preliminary data.</text>
</comment>
<dbReference type="Proteomes" id="UP000719766">
    <property type="component" value="Unassembled WGS sequence"/>
</dbReference>
<name>A0A9P7AVJ6_9AGAM</name>
<keyword evidence="2" id="KW-1185">Reference proteome</keyword>
<accession>A0A9P7AVJ6</accession>